<dbReference type="PANTHER" id="PTHR32089">
    <property type="entry name" value="METHYL-ACCEPTING CHEMOTAXIS PROTEIN MCPB"/>
    <property type="match status" value="1"/>
</dbReference>
<dbReference type="GO" id="GO:0016020">
    <property type="term" value="C:membrane"/>
    <property type="evidence" value="ECO:0007669"/>
    <property type="project" value="UniProtKB-SubCell"/>
</dbReference>
<evidence type="ECO:0000256" key="3">
    <source>
        <dbReference type="ARBA" id="ARBA00029447"/>
    </source>
</evidence>
<accession>A0A1Z2SDI0</accession>
<dbReference type="Pfam" id="PF00015">
    <property type="entry name" value="MCPsignal"/>
    <property type="match status" value="1"/>
</dbReference>
<dbReference type="Pfam" id="PF22673">
    <property type="entry name" value="MCP-like_PDC_1"/>
    <property type="match status" value="1"/>
</dbReference>
<dbReference type="InterPro" id="IPR004089">
    <property type="entry name" value="MCPsignal_dom"/>
</dbReference>
<comment type="subcellular location">
    <subcellularLocation>
        <location evidence="1">Membrane</location>
    </subcellularLocation>
</comment>
<protein>
    <recommendedName>
        <fullName evidence="10">Methyl-accepting chemotaxis protein</fullName>
    </recommendedName>
</protein>
<dbReference type="PROSITE" id="PS51257">
    <property type="entry name" value="PROKAR_LIPOPROTEIN"/>
    <property type="match status" value="1"/>
</dbReference>
<name>A0A1Z2SDI0_VIBGA</name>
<gene>
    <name evidence="8" type="ORF">BSQ33_05350</name>
</gene>
<evidence type="ECO:0000256" key="1">
    <source>
        <dbReference type="ARBA" id="ARBA00004370"/>
    </source>
</evidence>
<dbReference type="InterPro" id="IPR003660">
    <property type="entry name" value="HAMP_dom"/>
</dbReference>
<evidence type="ECO:0000256" key="5">
    <source>
        <dbReference type="SAM" id="Phobius"/>
    </source>
</evidence>
<feature type="domain" description="Methyl-accepting transducer" evidence="6">
    <location>
        <begin position="429"/>
        <end position="665"/>
    </location>
</feature>
<keyword evidence="5" id="KW-1133">Transmembrane helix</keyword>
<dbReference type="GO" id="GO:0007165">
    <property type="term" value="P:signal transduction"/>
    <property type="evidence" value="ECO:0007669"/>
    <property type="project" value="UniProtKB-KW"/>
</dbReference>
<evidence type="ECO:0000259" key="7">
    <source>
        <dbReference type="PROSITE" id="PS50885"/>
    </source>
</evidence>
<evidence type="ECO:0000256" key="4">
    <source>
        <dbReference type="PROSITE-ProRule" id="PRU00284"/>
    </source>
</evidence>
<dbReference type="EMBL" id="CP018835">
    <property type="protein sequence ID" value="ASA55208.1"/>
    <property type="molecule type" value="Genomic_DNA"/>
</dbReference>
<dbReference type="OrthoDB" id="2489132at2"/>
<dbReference type="Gene3D" id="3.30.450.20">
    <property type="entry name" value="PAS domain"/>
    <property type="match status" value="1"/>
</dbReference>
<feature type="transmembrane region" description="Helical" evidence="5">
    <location>
        <begin position="6"/>
        <end position="28"/>
    </location>
</feature>
<dbReference type="PROSITE" id="PS50885">
    <property type="entry name" value="HAMP"/>
    <property type="match status" value="1"/>
</dbReference>
<evidence type="ECO:0000259" key="6">
    <source>
        <dbReference type="PROSITE" id="PS50111"/>
    </source>
</evidence>
<dbReference type="PROSITE" id="PS50111">
    <property type="entry name" value="CHEMOTAXIS_TRANSDUC_2"/>
    <property type="match status" value="1"/>
</dbReference>
<keyword evidence="2 4" id="KW-0807">Transducer</keyword>
<dbReference type="KEGG" id="vga:BSQ33_05350"/>
<dbReference type="GO" id="GO:0006935">
    <property type="term" value="P:chemotaxis"/>
    <property type="evidence" value="ECO:0007669"/>
    <property type="project" value="UniProtKB-ARBA"/>
</dbReference>
<sequence>MSKFSIRIKLVVITGVFFACLVGVLIYLSAHSIRSLSDFSANELKLYQEEQAGLLLEAAASEVNAQVSNYLGDTAAVVTSFSKVLADTSVGNGGVPLARQKVKDMTLSLLKSSPNMNALYAQFEPNGYDGKDQASIGTGDHTSSIGTLDTYWLKGGKDNYIYSAGQPDLKYVQDKDENGVRVSEWYLCPMDTKKACLSDPYLFELTTNGQKVLMTTYSSPILAEKKFVGMVGADINLSEIQKKLEQISSNLFDGEGKITIVSEKGLVVGSSELPDAIGKNTNKVGLTFANQKSGLVKGDKQWVYSSSMTINAAPNVWKIYVSVPTSVLLAPVTKMSSQLDDKTQSSITLFMGLSIGLLLAGLVLVFLVVNTVTSPLRSIALRMEKLASEEGDLTQRLDTQNHLELVLLAQGFNQFTGKLQDMMIRLIQQRDVVAKTNDEFTKATATAHQSTLVQAEQIDSVVSAVTEMSSSATEVANLARHNGEAATEISQYLTESYELVQSNRQMVEGLAAQLNDASNQVAQVSQRSDSIYSILDTIRAIAEQTNLLALNAAIEAARAGDQGRGFAVVADEVRNLAARTQESTEEVDVLIKGLQQDVQSAVALIEESQESAQQTVASSVENTNKLGIVNERVAGISDNTIQVAAAAEQQSNVAEDINRSLVGIHESSTKLKEIVSELESSNADSSKAVVEFTAILSLLKVK</sequence>
<dbReference type="Pfam" id="PF00672">
    <property type="entry name" value="HAMP"/>
    <property type="match status" value="1"/>
</dbReference>
<evidence type="ECO:0000313" key="8">
    <source>
        <dbReference type="EMBL" id="ASA55208.1"/>
    </source>
</evidence>
<dbReference type="AlphaFoldDB" id="A0A1Z2SDI0"/>
<dbReference type="PANTHER" id="PTHR32089:SF112">
    <property type="entry name" value="LYSOZYME-LIKE PROTEIN-RELATED"/>
    <property type="match status" value="1"/>
</dbReference>
<dbReference type="CDD" id="cd06225">
    <property type="entry name" value="HAMP"/>
    <property type="match status" value="1"/>
</dbReference>
<dbReference type="Proteomes" id="UP000196708">
    <property type="component" value="Chromosome 1"/>
</dbReference>
<feature type="transmembrane region" description="Helical" evidence="5">
    <location>
        <begin position="347"/>
        <end position="369"/>
    </location>
</feature>
<feature type="domain" description="HAMP" evidence="7">
    <location>
        <begin position="370"/>
        <end position="424"/>
    </location>
</feature>
<dbReference type="SUPFAM" id="SSF58104">
    <property type="entry name" value="Methyl-accepting chemotaxis protein (MCP) signaling domain"/>
    <property type="match status" value="1"/>
</dbReference>
<keyword evidence="5" id="KW-0812">Transmembrane</keyword>
<reference evidence="8 9" key="1">
    <citation type="submission" date="2016-12" db="EMBL/GenBank/DDBJ databases">
        <authorList>
            <person name="Song W.-J."/>
            <person name="Kurnit D.M."/>
        </authorList>
    </citation>
    <scope>NUCLEOTIDE SEQUENCE [LARGE SCALE GENOMIC DNA]</scope>
    <source>
        <strain evidence="8 9">ATCC 43942</strain>
    </source>
</reference>
<dbReference type="FunFam" id="1.10.287.950:FF:000001">
    <property type="entry name" value="Methyl-accepting chemotaxis sensory transducer"/>
    <property type="match status" value="1"/>
</dbReference>
<dbReference type="CDD" id="cd11386">
    <property type="entry name" value="MCP_signal"/>
    <property type="match status" value="1"/>
</dbReference>
<evidence type="ECO:0000313" key="9">
    <source>
        <dbReference type="Proteomes" id="UP000196708"/>
    </source>
</evidence>
<evidence type="ECO:0008006" key="10">
    <source>
        <dbReference type="Google" id="ProtNLM"/>
    </source>
</evidence>
<dbReference type="Gene3D" id="1.10.287.950">
    <property type="entry name" value="Methyl-accepting chemotaxis protein"/>
    <property type="match status" value="1"/>
</dbReference>
<dbReference type="SMART" id="SM00283">
    <property type="entry name" value="MA"/>
    <property type="match status" value="1"/>
</dbReference>
<proteinExistence type="inferred from homology"/>
<evidence type="ECO:0000256" key="2">
    <source>
        <dbReference type="ARBA" id="ARBA00023224"/>
    </source>
</evidence>
<dbReference type="RefSeq" id="WP_088133557.1">
    <property type="nucleotide sequence ID" value="NZ_CP018835.1"/>
</dbReference>
<keyword evidence="5" id="KW-0472">Membrane</keyword>
<comment type="similarity">
    <text evidence="3">Belongs to the methyl-accepting chemotaxis (MCP) protein family.</text>
</comment>
<organism evidence="8 9">
    <name type="scientific">Vibrio gazogenes</name>
    <dbReference type="NCBI Taxonomy" id="687"/>
    <lineage>
        <taxon>Bacteria</taxon>
        <taxon>Pseudomonadati</taxon>
        <taxon>Pseudomonadota</taxon>
        <taxon>Gammaproteobacteria</taxon>
        <taxon>Vibrionales</taxon>
        <taxon>Vibrionaceae</taxon>
        <taxon>Vibrio</taxon>
    </lineage>
</organism>
<dbReference type="SMART" id="SM00304">
    <property type="entry name" value="HAMP"/>
    <property type="match status" value="1"/>
</dbReference>
<dbReference type="CDD" id="cd12913">
    <property type="entry name" value="PDC1_MCP_like"/>
    <property type="match status" value="1"/>
</dbReference>